<evidence type="ECO:0000256" key="4">
    <source>
        <dbReference type="ARBA" id="ARBA00029447"/>
    </source>
</evidence>
<comment type="caution">
    <text evidence="10">The sequence shown here is derived from an EMBL/GenBank/DDBJ whole genome shotgun (WGS) entry which is preliminary data.</text>
</comment>
<comment type="subcellular location">
    <subcellularLocation>
        <location evidence="1">Cell inner membrane</location>
        <topology evidence="1">Multi-pass membrane protein</topology>
    </subcellularLocation>
</comment>
<dbReference type="CDD" id="cd11386">
    <property type="entry name" value="MCP_signal"/>
    <property type="match status" value="1"/>
</dbReference>
<dbReference type="GO" id="GO:0005886">
    <property type="term" value="C:plasma membrane"/>
    <property type="evidence" value="ECO:0007669"/>
    <property type="project" value="UniProtKB-SubCell"/>
</dbReference>
<organism evidence="10 11">
    <name type="scientific">Photobacterium aphoticum</name>
    <dbReference type="NCBI Taxonomy" id="754436"/>
    <lineage>
        <taxon>Bacteria</taxon>
        <taxon>Pseudomonadati</taxon>
        <taxon>Pseudomonadota</taxon>
        <taxon>Gammaproteobacteria</taxon>
        <taxon>Vibrionales</taxon>
        <taxon>Vibrionaceae</taxon>
        <taxon>Photobacterium</taxon>
    </lineage>
</organism>
<dbReference type="PANTHER" id="PTHR32089">
    <property type="entry name" value="METHYL-ACCEPTING CHEMOTAXIS PROTEIN MCPB"/>
    <property type="match status" value="1"/>
</dbReference>
<gene>
    <name evidence="10" type="ORF">ABT58_09160</name>
</gene>
<accession>A0A0J1GN05</accession>
<feature type="domain" description="Methyl-accepting transducer" evidence="7">
    <location>
        <begin position="276"/>
        <end position="512"/>
    </location>
</feature>
<dbReference type="SMART" id="SM00304">
    <property type="entry name" value="HAMP"/>
    <property type="match status" value="1"/>
</dbReference>
<dbReference type="Proteomes" id="UP000036426">
    <property type="component" value="Unassembled WGS sequence"/>
</dbReference>
<keyword evidence="6" id="KW-0472">Membrane</keyword>
<protein>
    <recommendedName>
        <fullName evidence="12">Chemotaxis protein</fullName>
    </recommendedName>
</protein>
<dbReference type="PROSITE" id="PS50885">
    <property type="entry name" value="HAMP"/>
    <property type="match status" value="1"/>
</dbReference>
<evidence type="ECO:0000256" key="5">
    <source>
        <dbReference type="PROSITE-ProRule" id="PRU00284"/>
    </source>
</evidence>
<name>A0A0J1GN05_9GAMM</name>
<dbReference type="Pfam" id="PF00015">
    <property type="entry name" value="MCPsignal"/>
    <property type="match status" value="1"/>
</dbReference>
<keyword evidence="6" id="KW-0812">Transmembrane</keyword>
<evidence type="ECO:0000256" key="3">
    <source>
        <dbReference type="ARBA" id="ARBA00023224"/>
    </source>
</evidence>
<dbReference type="PROSITE" id="PS50192">
    <property type="entry name" value="T_SNARE"/>
    <property type="match status" value="1"/>
</dbReference>
<evidence type="ECO:0000256" key="6">
    <source>
        <dbReference type="SAM" id="Phobius"/>
    </source>
</evidence>
<dbReference type="SMART" id="SM00283">
    <property type="entry name" value="MA"/>
    <property type="match status" value="1"/>
</dbReference>
<keyword evidence="2" id="KW-0997">Cell inner membrane</keyword>
<dbReference type="SUPFAM" id="SSF58104">
    <property type="entry name" value="Methyl-accepting chemotaxis protein (MCP) signaling domain"/>
    <property type="match status" value="1"/>
</dbReference>
<dbReference type="PANTHER" id="PTHR32089:SF112">
    <property type="entry name" value="LYSOZYME-LIKE PROTEIN-RELATED"/>
    <property type="match status" value="1"/>
</dbReference>
<keyword evidence="2" id="KW-1003">Cell membrane</keyword>
<keyword evidence="11" id="KW-1185">Reference proteome</keyword>
<feature type="domain" description="HAMP" evidence="9">
    <location>
        <begin position="217"/>
        <end position="271"/>
    </location>
</feature>
<evidence type="ECO:0000313" key="11">
    <source>
        <dbReference type="Proteomes" id="UP000036426"/>
    </source>
</evidence>
<feature type="domain" description="T-SNARE coiled-coil homology" evidence="8">
    <location>
        <begin position="463"/>
        <end position="525"/>
    </location>
</feature>
<dbReference type="InterPro" id="IPR004089">
    <property type="entry name" value="MCPsignal_dom"/>
</dbReference>
<proteinExistence type="inferred from homology"/>
<evidence type="ECO:0000259" key="8">
    <source>
        <dbReference type="PROSITE" id="PS50192"/>
    </source>
</evidence>
<dbReference type="EMBL" id="LDOV01000017">
    <property type="protein sequence ID" value="KLV00981.1"/>
    <property type="molecule type" value="Genomic_DNA"/>
</dbReference>
<dbReference type="RefSeq" id="WP_047874100.1">
    <property type="nucleotide sequence ID" value="NZ_BMYC01000002.1"/>
</dbReference>
<evidence type="ECO:0000256" key="2">
    <source>
        <dbReference type="ARBA" id="ARBA00022519"/>
    </source>
</evidence>
<keyword evidence="3 5" id="KW-0807">Transducer</keyword>
<evidence type="ECO:0000256" key="1">
    <source>
        <dbReference type="ARBA" id="ARBA00004429"/>
    </source>
</evidence>
<dbReference type="GO" id="GO:0007165">
    <property type="term" value="P:signal transduction"/>
    <property type="evidence" value="ECO:0007669"/>
    <property type="project" value="UniProtKB-KW"/>
</dbReference>
<dbReference type="FunFam" id="1.10.287.950:FF:000001">
    <property type="entry name" value="Methyl-accepting chemotaxis sensory transducer"/>
    <property type="match status" value="1"/>
</dbReference>
<keyword evidence="6" id="KW-1133">Transmembrane helix</keyword>
<evidence type="ECO:0000259" key="7">
    <source>
        <dbReference type="PROSITE" id="PS50111"/>
    </source>
</evidence>
<evidence type="ECO:0000313" key="10">
    <source>
        <dbReference type="EMBL" id="KLV00981.1"/>
    </source>
</evidence>
<dbReference type="AlphaFoldDB" id="A0A0J1GN05"/>
<evidence type="ECO:0000259" key="9">
    <source>
        <dbReference type="PROSITE" id="PS50885"/>
    </source>
</evidence>
<dbReference type="Gene3D" id="1.10.287.950">
    <property type="entry name" value="Methyl-accepting chemotaxis protein"/>
    <property type="match status" value="1"/>
</dbReference>
<dbReference type="GO" id="GO:0006935">
    <property type="term" value="P:chemotaxis"/>
    <property type="evidence" value="ECO:0007669"/>
    <property type="project" value="UniProtKB-ARBA"/>
</dbReference>
<dbReference type="InterPro" id="IPR003660">
    <property type="entry name" value="HAMP_dom"/>
</dbReference>
<reference evidence="10 11" key="1">
    <citation type="submission" date="2015-05" db="EMBL/GenBank/DDBJ databases">
        <title>Photobacterium galathea sp. nov.</title>
        <authorList>
            <person name="Machado H."/>
            <person name="Gram L."/>
        </authorList>
    </citation>
    <scope>NUCLEOTIDE SEQUENCE [LARGE SCALE GENOMIC DNA]</scope>
    <source>
        <strain evidence="10 11">DSM 25995</strain>
    </source>
</reference>
<dbReference type="PATRIC" id="fig|754436.4.peg.1933"/>
<dbReference type="Pfam" id="PF00672">
    <property type="entry name" value="HAMP"/>
    <property type="match status" value="1"/>
</dbReference>
<feature type="transmembrane region" description="Helical" evidence="6">
    <location>
        <begin position="196"/>
        <end position="220"/>
    </location>
</feature>
<sequence>MNWFNNISFKYKLVFPVLVVAFAFSLLITQVFQSYNEQQQADTLLREQVQPVLDNLEDSYRDMYQVMAAGLGMALTQSDETNSIELHRFNFYDNAPKAAPRISSVHKLVDIGFLPEASRRNIQLLERDFDTWQKRYEIMITDPANAYTFYRENEQLAEKDFESMRKLLKVIRKDIEAHRAELLAKVKDNVEGTKTMLVVGSLLALLLSAVITLVVSRLVVNPLQQLTATLKEISAGEGDLSTRVHVPGDDEVGQLAVAFNTFVEKIHATLGKVVATSHQVRTEATQLTTLTNSILHASQVQQGQYDQVAAAVQELSATSQTVSGHASDAANVTTDISTQSHQVQVTLDESVSAIGQLANEIDQSSGLIQELEKNVGGIASILEVIRGIADQTNLLALNAAIEAARAGEQGRGFAVVADEVRSLASKTQSCTGEIHTMIEKLQETVDHSVAAMRKNSESGTHTVARAQQTNTALDAMSQSIILINDMNTQVATAAQQQTTVTDELTHNIHDIVAGCNETLTHVQHAQAACQSLAKQSEVLDGLISQFRV</sequence>
<dbReference type="CDD" id="cd06225">
    <property type="entry name" value="HAMP"/>
    <property type="match status" value="1"/>
</dbReference>
<dbReference type="PROSITE" id="PS50111">
    <property type="entry name" value="CHEMOTAXIS_TRANSDUC_2"/>
    <property type="match status" value="1"/>
</dbReference>
<evidence type="ECO:0008006" key="12">
    <source>
        <dbReference type="Google" id="ProtNLM"/>
    </source>
</evidence>
<dbReference type="OrthoDB" id="2489132at2"/>
<dbReference type="InterPro" id="IPR000727">
    <property type="entry name" value="T_SNARE_dom"/>
</dbReference>
<comment type="similarity">
    <text evidence="4">Belongs to the methyl-accepting chemotaxis (MCP) protein family.</text>
</comment>